<dbReference type="PANTHER" id="PTHR43877:SF2">
    <property type="entry name" value="AMINOALKYLPHOSPHONATE N-ACETYLTRANSFERASE-RELATED"/>
    <property type="match status" value="1"/>
</dbReference>
<dbReference type="InterPro" id="IPR000182">
    <property type="entry name" value="GNAT_dom"/>
</dbReference>
<dbReference type="GO" id="GO:0016747">
    <property type="term" value="F:acyltransferase activity, transferring groups other than amino-acyl groups"/>
    <property type="evidence" value="ECO:0007669"/>
    <property type="project" value="InterPro"/>
</dbReference>
<dbReference type="GO" id="GO:0005840">
    <property type="term" value="C:ribosome"/>
    <property type="evidence" value="ECO:0007669"/>
    <property type="project" value="UniProtKB-KW"/>
</dbReference>
<reference evidence="5" key="1">
    <citation type="submission" date="2017-06" db="EMBL/GenBank/DDBJ databases">
        <authorList>
            <person name="Varghese N."/>
            <person name="Submissions S."/>
        </authorList>
    </citation>
    <scope>NUCLEOTIDE SEQUENCE [LARGE SCALE GENOMIC DNA]</scope>
    <source>
        <strain evidence="5">DSM 22348</strain>
    </source>
</reference>
<dbReference type="Gene3D" id="3.40.630.30">
    <property type="match status" value="1"/>
</dbReference>
<proteinExistence type="predicted"/>
<keyword evidence="5" id="KW-1185">Reference proteome</keyword>
<evidence type="ECO:0000256" key="1">
    <source>
        <dbReference type="ARBA" id="ARBA00022679"/>
    </source>
</evidence>
<dbReference type="Pfam" id="PF00583">
    <property type="entry name" value="Acetyltransf_1"/>
    <property type="match status" value="1"/>
</dbReference>
<protein>
    <submittedName>
        <fullName evidence="4">Ribosomal protein S18 acetylase RimI</fullName>
    </submittedName>
</protein>
<evidence type="ECO:0000256" key="2">
    <source>
        <dbReference type="ARBA" id="ARBA00023315"/>
    </source>
</evidence>
<dbReference type="InterPro" id="IPR050832">
    <property type="entry name" value="Bact_Acetyltransf"/>
</dbReference>
<dbReference type="InterPro" id="IPR016181">
    <property type="entry name" value="Acyl_CoA_acyltransferase"/>
</dbReference>
<dbReference type="PANTHER" id="PTHR43877">
    <property type="entry name" value="AMINOALKYLPHOSPHONATE N-ACETYLTRANSFERASE-RELATED-RELATED"/>
    <property type="match status" value="1"/>
</dbReference>
<dbReference type="EMBL" id="FZOL01000008">
    <property type="protein sequence ID" value="SNS47049.1"/>
    <property type="molecule type" value="Genomic_DNA"/>
</dbReference>
<evidence type="ECO:0000313" key="5">
    <source>
        <dbReference type="Proteomes" id="UP000198407"/>
    </source>
</evidence>
<feature type="domain" description="N-acetyltransferase" evidence="3">
    <location>
        <begin position="6"/>
        <end position="158"/>
    </location>
</feature>
<dbReference type="SUPFAM" id="SSF55729">
    <property type="entry name" value="Acyl-CoA N-acyltransferases (Nat)"/>
    <property type="match status" value="1"/>
</dbReference>
<keyword evidence="4" id="KW-0687">Ribonucleoprotein</keyword>
<name>A0A239ER45_9PSED</name>
<evidence type="ECO:0000313" key="4">
    <source>
        <dbReference type="EMBL" id="SNS47049.1"/>
    </source>
</evidence>
<keyword evidence="2" id="KW-0012">Acyltransferase</keyword>
<dbReference type="Proteomes" id="UP000198407">
    <property type="component" value="Unassembled WGS sequence"/>
</dbReference>
<dbReference type="STRING" id="1215104.GCA_000730585_00373"/>
<evidence type="ECO:0000259" key="3">
    <source>
        <dbReference type="PROSITE" id="PS51186"/>
    </source>
</evidence>
<dbReference type="RefSeq" id="WP_042129964.1">
    <property type="nucleotide sequence ID" value="NZ_FZOL01000008.1"/>
</dbReference>
<dbReference type="PROSITE" id="PS51186">
    <property type="entry name" value="GNAT"/>
    <property type="match status" value="1"/>
</dbReference>
<dbReference type="OrthoDB" id="5525374at2"/>
<sequence length="165" mass="18739">MSKYAATLRALHPDDMAFIERLYAGTRAEEMSHSGWPAEQIAAFLHQQFNAQHTYYQAHFADGEFFIIEHQGQAIGRLYLFWGQTTLNLIDIALLPEWQNQGIGSALLQPLIDRADEQGLAIELSVETYNPAQRLYARLGFQVIKESGVYLRLRREARGASRIAS</sequence>
<dbReference type="CDD" id="cd04301">
    <property type="entry name" value="NAT_SF"/>
    <property type="match status" value="1"/>
</dbReference>
<keyword evidence="4" id="KW-0689">Ribosomal protein</keyword>
<keyword evidence="1" id="KW-0808">Transferase</keyword>
<accession>A0A239ER45</accession>
<dbReference type="AlphaFoldDB" id="A0A239ER45"/>
<organism evidence="4 5">
    <name type="scientific">Pseudomonas japonica</name>
    <dbReference type="NCBI Taxonomy" id="256466"/>
    <lineage>
        <taxon>Bacteria</taxon>
        <taxon>Pseudomonadati</taxon>
        <taxon>Pseudomonadota</taxon>
        <taxon>Gammaproteobacteria</taxon>
        <taxon>Pseudomonadales</taxon>
        <taxon>Pseudomonadaceae</taxon>
        <taxon>Pseudomonas</taxon>
    </lineage>
</organism>
<gene>
    <name evidence="4" type="ORF">SAMN05444352_108128</name>
</gene>